<feature type="transmembrane region" description="Helical" evidence="1">
    <location>
        <begin position="44"/>
        <end position="65"/>
    </location>
</feature>
<reference evidence="2 3" key="1">
    <citation type="journal article" date="2018" name="Sci. Data">
        <title>The draft genome sequence of cork oak.</title>
        <authorList>
            <person name="Ramos A.M."/>
            <person name="Usie A."/>
            <person name="Barbosa P."/>
            <person name="Barros P.M."/>
            <person name="Capote T."/>
            <person name="Chaves I."/>
            <person name="Simoes F."/>
            <person name="Abreu I."/>
            <person name="Carrasquinho I."/>
            <person name="Faro C."/>
            <person name="Guimaraes J.B."/>
            <person name="Mendonca D."/>
            <person name="Nobrega F."/>
            <person name="Rodrigues L."/>
            <person name="Saibo N.J.M."/>
            <person name="Varela M.C."/>
            <person name="Egas C."/>
            <person name="Matos J."/>
            <person name="Miguel C.M."/>
            <person name="Oliveira M.M."/>
            <person name="Ricardo C.P."/>
            <person name="Goncalves S."/>
        </authorList>
    </citation>
    <scope>NUCLEOTIDE SEQUENCE [LARGE SCALE GENOMIC DNA]</scope>
    <source>
        <strain evidence="3">cv. HL8</strain>
    </source>
</reference>
<name>A0AAW0IZ09_QUESU</name>
<keyword evidence="1" id="KW-0812">Transmembrane</keyword>
<sequence>MRVLNWIMPGISVETLKLRERTREDRKKGSVRGEDGNQGAYLHFLWHIGGFFTTIACFGSIMWPLSIPVYQEQKKGALLMAAVIFERDSLGPLFDLANVVYPSILVTALVGNSVAFGSFSAAATLASRREYL</sequence>
<keyword evidence="3" id="KW-1185">Reference proteome</keyword>
<protein>
    <submittedName>
        <fullName evidence="2">Bax inhibitor 1</fullName>
    </submittedName>
</protein>
<evidence type="ECO:0000256" key="1">
    <source>
        <dbReference type="SAM" id="Phobius"/>
    </source>
</evidence>
<keyword evidence="1" id="KW-1133">Transmembrane helix</keyword>
<dbReference type="AlphaFoldDB" id="A0AAW0IZ09"/>
<dbReference type="Proteomes" id="UP000237347">
    <property type="component" value="Unassembled WGS sequence"/>
</dbReference>
<evidence type="ECO:0000313" key="3">
    <source>
        <dbReference type="Proteomes" id="UP000237347"/>
    </source>
</evidence>
<organism evidence="2 3">
    <name type="scientific">Quercus suber</name>
    <name type="common">Cork oak</name>
    <dbReference type="NCBI Taxonomy" id="58331"/>
    <lineage>
        <taxon>Eukaryota</taxon>
        <taxon>Viridiplantae</taxon>
        <taxon>Streptophyta</taxon>
        <taxon>Embryophyta</taxon>
        <taxon>Tracheophyta</taxon>
        <taxon>Spermatophyta</taxon>
        <taxon>Magnoliopsida</taxon>
        <taxon>eudicotyledons</taxon>
        <taxon>Gunneridae</taxon>
        <taxon>Pentapetalae</taxon>
        <taxon>rosids</taxon>
        <taxon>fabids</taxon>
        <taxon>Fagales</taxon>
        <taxon>Fagaceae</taxon>
        <taxon>Quercus</taxon>
    </lineage>
</organism>
<dbReference type="EMBL" id="PKMF04000780">
    <property type="protein sequence ID" value="KAK7819487.1"/>
    <property type="molecule type" value="Genomic_DNA"/>
</dbReference>
<evidence type="ECO:0000313" key="2">
    <source>
        <dbReference type="EMBL" id="KAK7819487.1"/>
    </source>
</evidence>
<accession>A0AAW0IZ09</accession>
<feature type="transmembrane region" description="Helical" evidence="1">
    <location>
        <begin position="100"/>
        <end position="126"/>
    </location>
</feature>
<gene>
    <name evidence="2" type="primary">BI-1_1</name>
    <name evidence="2" type="ORF">CFP56_040262</name>
</gene>
<keyword evidence="1" id="KW-0472">Membrane</keyword>
<comment type="caution">
    <text evidence="2">The sequence shown here is derived from an EMBL/GenBank/DDBJ whole genome shotgun (WGS) entry which is preliminary data.</text>
</comment>
<proteinExistence type="predicted"/>